<dbReference type="EMBL" id="CP047650">
    <property type="protein sequence ID" value="QHI97122.1"/>
    <property type="molecule type" value="Genomic_DNA"/>
</dbReference>
<keyword evidence="1" id="KW-0732">Signal</keyword>
<gene>
    <name evidence="2" type="ORF">GT347_03460</name>
</gene>
<protein>
    <recommendedName>
        <fullName evidence="4">Lipoprotein</fullName>
    </recommendedName>
</protein>
<organism evidence="2 3">
    <name type="scientific">Xylophilus rhododendri</name>
    <dbReference type="NCBI Taxonomy" id="2697032"/>
    <lineage>
        <taxon>Bacteria</taxon>
        <taxon>Pseudomonadati</taxon>
        <taxon>Pseudomonadota</taxon>
        <taxon>Betaproteobacteria</taxon>
        <taxon>Burkholderiales</taxon>
        <taxon>Xylophilus</taxon>
    </lineage>
</organism>
<dbReference type="Proteomes" id="UP000464787">
    <property type="component" value="Chromosome"/>
</dbReference>
<sequence>MPSYVQLLLPAALAISASVACAAEAPPEDAVASPALAREIEAYRVCATLNLPADFRPVKDSASAAALALEKCRKQRFVVAGQFALDHPGTYRTKAFVDELSTHLMQELSTWLEDVNSHRLPPQPVLRRSPR</sequence>
<feature type="signal peptide" evidence="1">
    <location>
        <begin position="1"/>
        <end position="22"/>
    </location>
</feature>
<evidence type="ECO:0000313" key="2">
    <source>
        <dbReference type="EMBL" id="QHI97122.1"/>
    </source>
</evidence>
<accession>A0A857J209</accession>
<evidence type="ECO:0008006" key="4">
    <source>
        <dbReference type="Google" id="ProtNLM"/>
    </source>
</evidence>
<evidence type="ECO:0000313" key="3">
    <source>
        <dbReference type="Proteomes" id="UP000464787"/>
    </source>
</evidence>
<dbReference type="AlphaFoldDB" id="A0A857J209"/>
<dbReference type="RefSeq" id="WP_160550640.1">
    <property type="nucleotide sequence ID" value="NZ_CP047650.1"/>
</dbReference>
<evidence type="ECO:0000256" key="1">
    <source>
        <dbReference type="SAM" id="SignalP"/>
    </source>
</evidence>
<proteinExistence type="predicted"/>
<feature type="chain" id="PRO_5033023965" description="Lipoprotein" evidence="1">
    <location>
        <begin position="23"/>
        <end position="131"/>
    </location>
</feature>
<keyword evidence="3" id="KW-1185">Reference proteome</keyword>
<reference evidence="2 3" key="1">
    <citation type="submission" date="2020-01" db="EMBL/GenBank/DDBJ databases">
        <title>Genome sequencing of strain KACC 21265.</title>
        <authorList>
            <person name="Heo J."/>
            <person name="Kim S.-J."/>
            <person name="Kim J.-S."/>
            <person name="Hong S.-B."/>
            <person name="Kwon S.-W."/>
        </authorList>
    </citation>
    <scope>NUCLEOTIDE SEQUENCE [LARGE SCALE GENOMIC DNA]</scope>
    <source>
        <strain evidence="2 3">KACC 21265</strain>
    </source>
</reference>
<name>A0A857J209_9BURK</name>
<dbReference type="KEGG" id="xyk:GT347_03460"/>